<keyword evidence="1" id="KW-0472">Membrane</keyword>
<protein>
    <submittedName>
        <fullName evidence="2">Uncharacterized protein</fullName>
    </submittedName>
</protein>
<name>A0A392QJY2_9FABA</name>
<keyword evidence="1" id="KW-0812">Transmembrane</keyword>
<evidence type="ECO:0000313" key="3">
    <source>
        <dbReference type="Proteomes" id="UP000265520"/>
    </source>
</evidence>
<keyword evidence="3" id="KW-1185">Reference proteome</keyword>
<feature type="non-terminal residue" evidence="2">
    <location>
        <position position="1"/>
    </location>
</feature>
<feature type="transmembrane region" description="Helical" evidence="1">
    <location>
        <begin position="113"/>
        <end position="135"/>
    </location>
</feature>
<keyword evidence="1" id="KW-1133">Transmembrane helix</keyword>
<dbReference type="EMBL" id="LXQA010140085">
    <property type="protein sequence ID" value="MCI24194.1"/>
    <property type="molecule type" value="Genomic_DNA"/>
</dbReference>
<comment type="caution">
    <text evidence="2">The sequence shown here is derived from an EMBL/GenBank/DDBJ whole genome shotgun (WGS) entry which is preliminary data.</text>
</comment>
<evidence type="ECO:0000256" key="1">
    <source>
        <dbReference type="SAM" id="Phobius"/>
    </source>
</evidence>
<dbReference type="AlphaFoldDB" id="A0A392QJY2"/>
<proteinExistence type="predicted"/>
<dbReference type="Proteomes" id="UP000265520">
    <property type="component" value="Unassembled WGS sequence"/>
</dbReference>
<sequence>RPLLFRGSLLFAGFSRLSPVVVWWCSFCKRGVRSGVAVVILLAAVGEGKAAELQCWLGSVSMAAVLALLQGPILVVVISFCRGAVFCVLGGGAVQRVWRFLGGSGRLRVAGGAVDGCAAGSLVAVGSVVASVVLVR</sequence>
<organism evidence="2 3">
    <name type="scientific">Trifolium medium</name>
    <dbReference type="NCBI Taxonomy" id="97028"/>
    <lineage>
        <taxon>Eukaryota</taxon>
        <taxon>Viridiplantae</taxon>
        <taxon>Streptophyta</taxon>
        <taxon>Embryophyta</taxon>
        <taxon>Tracheophyta</taxon>
        <taxon>Spermatophyta</taxon>
        <taxon>Magnoliopsida</taxon>
        <taxon>eudicotyledons</taxon>
        <taxon>Gunneridae</taxon>
        <taxon>Pentapetalae</taxon>
        <taxon>rosids</taxon>
        <taxon>fabids</taxon>
        <taxon>Fabales</taxon>
        <taxon>Fabaceae</taxon>
        <taxon>Papilionoideae</taxon>
        <taxon>50 kb inversion clade</taxon>
        <taxon>NPAAA clade</taxon>
        <taxon>Hologalegina</taxon>
        <taxon>IRL clade</taxon>
        <taxon>Trifolieae</taxon>
        <taxon>Trifolium</taxon>
    </lineage>
</organism>
<accession>A0A392QJY2</accession>
<feature type="transmembrane region" description="Helical" evidence="1">
    <location>
        <begin position="83"/>
        <end position="101"/>
    </location>
</feature>
<evidence type="ECO:0000313" key="2">
    <source>
        <dbReference type="EMBL" id="MCI24194.1"/>
    </source>
</evidence>
<reference evidence="2 3" key="1">
    <citation type="journal article" date="2018" name="Front. Plant Sci.">
        <title>Red Clover (Trifolium pratense) and Zigzag Clover (T. medium) - A Picture of Genomic Similarities and Differences.</title>
        <authorList>
            <person name="Dluhosova J."/>
            <person name="Istvanek J."/>
            <person name="Nedelnik J."/>
            <person name="Repkova J."/>
        </authorList>
    </citation>
    <scope>NUCLEOTIDE SEQUENCE [LARGE SCALE GENOMIC DNA]</scope>
    <source>
        <strain evidence="3">cv. 10/8</strain>
        <tissue evidence="2">Leaf</tissue>
    </source>
</reference>